<evidence type="ECO:0000256" key="7">
    <source>
        <dbReference type="SAM" id="MobiDB-lite"/>
    </source>
</evidence>
<dbReference type="InterPro" id="IPR002994">
    <property type="entry name" value="Surf1/Shy1"/>
</dbReference>
<evidence type="ECO:0000256" key="3">
    <source>
        <dbReference type="ARBA" id="ARBA00022692"/>
    </source>
</evidence>
<name>A0A6C1TYX5_9CORY</name>
<dbReference type="Pfam" id="PF02104">
    <property type="entry name" value="SURF1"/>
    <property type="match status" value="1"/>
</dbReference>
<keyword evidence="4 6" id="KW-1133">Transmembrane helix</keyword>
<dbReference type="PANTHER" id="PTHR23427:SF2">
    <property type="entry name" value="SURFEIT LOCUS PROTEIN 1"/>
    <property type="match status" value="1"/>
</dbReference>
<dbReference type="CDD" id="cd06662">
    <property type="entry name" value="SURF1"/>
    <property type="match status" value="1"/>
</dbReference>
<dbReference type="OrthoDB" id="9807214at2"/>
<dbReference type="EMBL" id="RXIR01000003">
    <property type="protein sequence ID" value="TVS29783.1"/>
    <property type="molecule type" value="Genomic_DNA"/>
</dbReference>
<evidence type="ECO:0000313" key="8">
    <source>
        <dbReference type="EMBL" id="TVS29783.1"/>
    </source>
</evidence>
<dbReference type="Proteomes" id="UP000336646">
    <property type="component" value="Unassembled WGS sequence"/>
</dbReference>
<dbReference type="GO" id="GO:0005886">
    <property type="term" value="C:plasma membrane"/>
    <property type="evidence" value="ECO:0007669"/>
    <property type="project" value="UniProtKB-SubCell"/>
</dbReference>
<dbReference type="PANTHER" id="PTHR23427">
    <property type="entry name" value="SURFEIT LOCUS PROTEIN"/>
    <property type="match status" value="1"/>
</dbReference>
<reference evidence="8 9" key="1">
    <citation type="submission" date="2018-12" db="EMBL/GenBank/DDBJ databases">
        <title>Corynebacterium sanguinis sp. nov., a clinically-associated and environmental corynebacterium.</title>
        <authorList>
            <person name="Gonzales-Siles L."/>
            <person name="Jaen-Luchoro D."/>
            <person name="Cardew S."/>
            <person name="Inganas E."/>
            <person name="Ohlen M."/>
            <person name="Jensie-Markopolous S."/>
            <person name="Pinyeiro-Iglesias B."/>
            <person name="Molin K."/>
            <person name="Skovbjerg S."/>
            <person name="Svensson-Stadler L."/>
            <person name="Funke G."/>
            <person name="Moore E.R.B."/>
        </authorList>
    </citation>
    <scope>NUCLEOTIDE SEQUENCE [LARGE SCALE GENOMIC DNA]</scope>
    <source>
        <strain evidence="8 9">58734</strain>
    </source>
</reference>
<dbReference type="AlphaFoldDB" id="A0A6C1TYX5"/>
<comment type="caution">
    <text evidence="8">The sequence shown here is derived from an EMBL/GenBank/DDBJ whole genome shotgun (WGS) entry which is preliminary data.</text>
</comment>
<protein>
    <recommendedName>
        <fullName evidence="6">SURF1-like protein</fullName>
    </recommendedName>
</protein>
<organism evidence="8 9">
    <name type="scientific">Corynebacterium sanguinis</name>
    <dbReference type="NCBI Taxonomy" id="2594913"/>
    <lineage>
        <taxon>Bacteria</taxon>
        <taxon>Bacillati</taxon>
        <taxon>Actinomycetota</taxon>
        <taxon>Actinomycetes</taxon>
        <taxon>Mycobacteriales</taxon>
        <taxon>Corynebacteriaceae</taxon>
        <taxon>Corynebacterium</taxon>
    </lineage>
</organism>
<keyword evidence="6" id="KW-1003">Cell membrane</keyword>
<dbReference type="RefSeq" id="WP_144772523.1">
    <property type="nucleotide sequence ID" value="NZ_RXIR01000003.1"/>
</dbReference>
<comment type="subcellular location">
    <subcellularLocation>
        <location evidence="6">Cell membrane</location>
        <topology evidence="6">Multi-pass membrane protein</topology>
    </subcellularLocation>
    <subcellularLocation>
        <location evidence="1">Membrane</location>
    </subcellularLocation>
</comment>
<feature type="transmembrane region" description="Helical" evidence="6">
    <location>
        <begin position="215"/>
        <end position="234"/>
    </location>
</feature>
<keyword evidence="5 6" id="KW-0472">Membrane</keyword>
<evidence type="ECO:0000256" key="4">
    <source>
        <dbReference type="ARBA" id="ARBA00022989"/>
    </source>
</evidence>
<evidence type="ECO:0000313" key="9">
    <source>
        <dbReference type="Proteomes" id="UP000336646"/>
    </source>
</evidence>
<proteinExistence type="inferred from homology"/>
<gene>
    <name evidence="8" type="ORF">EKI59_02355</name>
</gene>
<feature type="transmembrane region" description="Helical" evidence="6">
    <location>
        <begin position="12"/>
        <end position="33"/>
    </location>
</feature>
<evidence type="ECO:0000256" key="5">
    <source>
        <dbReference type="ARBA" id="ARBA00023136"/>
    </source>
</evidence>
<dbReference type="PROSITE" id="PS50895">
    <property type="entry name" value="SURF1"/>
    <property type="match status" value="1"/>
</dbReference>
<feature type="region of interest" description="Disordered" evidence="7">
    <location>
        <begin position="248"/>
        <end position="285"/>
    </location>
</feature>
<evidence type="ECO:0000256" key="6">
    <source>
        <dbReference type="RuleBase" id="RU363076"/>
    </source>
</evidence>
<evidence type="ECO:0000256" key="2">
    <source>
        <dbReference type="ARBA" id="ARBA00007165"/>
    </source>
</evidence>
<dbReference type="InterPro" id="IPR045214">
    <property type="entry name" value="Surf1/Surf4"/>
</dbReference>
<evidence type="ECO:0000256" key="1">
    <source>
        <dbReference type="ARBA" id="ARBA00004370"/>
    </source>
</evidence>
<accession>A0A6C1TYX5</accession>
<sequence length="285" mass="31535">MRKTFLTPGWAIAAILIALFSYFAFTFLAPWQLGKNERLVERNEHIVEAFDNDPVPYSAVAPDGEVAPADEWSRVTMTGRYVPEDEILLRLRPVDKTPAFQVLTPFRIDNGPTMLVNRGWVPATDGGTTVPPIDPAPTSQVTITGLLRLDEGPHPSAPVLDQGHAMVYSISSAQASEITGADLAPSYLQLSPGESGVLEPIPLPMLETGNHLSYGLQWIAFGIMAPAGLIYFLWAEVRERRRFKQEQEELLVDAPTTASTPAPRGRYGHTKRNPWASAYDREQER</sequence>
<comment type="similarity">
    <text evidence="2 6">Belongs to the SURF1 family.</text>
</comment>
<keyword evidence="3 6" id="KW-0812">Transmembrane</keyword>